<keyword evidence="9 10" id="KW-0407">Ion channel</keyword>
<comment type="subunit">
    <text evidence="10">Homopentamer.</text>
</comment>
<keyword evidence="6 10" id="KW-1133">Transmembrane helix</keyword>
<evidence type="ECO:0000256" key="7">
    <source>
        <dbReference type="ARBA" id="ARBA00023065"/>
    </source>
</evidence>
<dbReference type="InterPro" id="IPR036019">
    <property type="entry name" value="MscL_channel"/>
</dbReference>
<sequence length="139" mass="14982">MKKLIEEFKEFALRGNVIDLAVGVIIGAAFQNIVTSLTDDIISPLIGLVAKTDFKDMAATVFGVSIRYGSFITAVINFFIMAVVLFAIIKLMNKAASLGKKPEEPAAPTTKICPFCKSEIAIEATRCPHCTSELPEAAE</sequence>
<dbReference type="InterPro" id="IPR037673">
    <property type="entry name" value="MSC/AndL"/>
</dbReference>
<gene>
    <name evidence="10" type="primary">mscL</name>
    <name evidence="11" type="ORF">CBW42_00765</name>
</gene>
<keyword evidence="4 10" id="KW-1003">Cell membrane</keyword>
<dbReference type="PROSITE" id="PS01327">
    <property type="entry name" value="MSCL"/>
    <property type="match status" value="1"/>
</dbReference>
<keyword evidence="5 10" id="KW-0812">Transmembrane</keyword>
<dbReference type="GO" id="GO:0008381">
    <property type="term" value="F:mechanosensitive monoatomic ion channel activity"/>
    <property type="evidence" value="ECO:0007669"/>
    <property type="project" value="UniProtKB-UniRule"/>
</dbReference>
<dbReference type="PANTHER" id="PTHR30266">
    <property type="entry name" value="MECHANOSENSITIVE CHANNEL MSCL"/>
    <property type="match status" value="1"/>
</dbReference>
<dbReference type="Pfam" id="PF01741">
    <property type="entry name" value="MscL"/>
    <property type="match status" value="1"/>
</dbReference>
<keyword evidence="12" id="KW-1185">Reference proteome</keyword>
<dbReference type="AlphaFoldDB" id="A0A252F815"/>
<evidence type="ECO:0000256" key="3">
    <source>
        <dbReference type="ARBA" id="ARBA00022448"/>
    </source>
</evidence>
<name>A0A252F815_9FIRM</name>
<evidence type="ECO:0000256" key="10">
    <source>
        <dbReference type="HAMAP-Rule" id="MF_00115"/>
    </source>
</evidence>
<evidence type="ECO:0000256" key="5">
    <source>
        <dbReference type="ARBA" id="ARBA00022692"/>
    </source>
</evidence>
<comment type="subcellular location">
    <subcellularLocation>
        <location evidence="1 10">Cell membrane</location>
        <topology evidence="1 10">Multi-pass membrane protein</topology>
    </subcellularLocation>
</comment>
<comment type="function">
    <text evidence="10">Channel that opens in response to stretch forces in the membrane lipid bilayer. May participate in the regulation of osmotic pressure changes within the cell.</text>
</comment>
<dbReference type="GO" id="GO:0005886">
    <property type="term" value="C:plasma membrane"/>
    <property type="evidence" value="ECO:0007669"/>
    <property type="project" value="UniProtKB-SubCell"/>
</dbReference>
<dbReference type="Proteomes" id="UP000194903">
    <property type="component" value="Unassembled WGS sequence"/>
</dbReference>
<evidence type="ECO:0000256" key="6">
    <source>
        <dbReference type="ARBA" id="ARBA00022989"/>
    </source>
</evidence>
<dbReference type="PANTHER" id="PTHR30266:SF2">
    <property type="entry name" value="LARGE-CONDUCTANCE MECHANOSENSITIVE CHANNEL"/>
    <property type="match status" value="1"/>
</dbReference>
<evidence type="ECO:0000256" key="8">
    <source>
        <dbReference type="ARBA" id="ARBA00023136"/>
    </source>
</evidence>
<dbReference type="Gene3D" id="1.10.1200.120">
    <property type="entry name" value="Large-conductance mechanosensitive channel, MscL, domain 1"/>
    <property type="match status" value="1"/>
</dbReference>
<reference evidence="11 12" key="1">
    <citation type="submission" date="2017-05" db="EMBL/GenBank/DDBJ databases">
        <title>Butyricicoccus porcorum sp. nov. a butyrate-producing bacterium from the swine intestinal tract.</title>
        <authorList>
            <person name="Trachsel J."/>
            <person name="Humphrey S."/>
            <person name="Allen H.K."/>
        </authorList>
    </citation>
    <scope>NUCLEOTIDE SEQUENCE [LARGE SCALE GENOMIC DNA]</scope>
    <source>
        <strain evidence="11">BB10</strain>
    </source>
</reference>
<dbReference type="HAMAP" id="MF_00115">
    <property type="entry name" value="MscL"/>
    <property type="match status" value="1"/>
</dbReference>
<evidence type="ECO:0000313" key="12">
    <source>
        <dbReference type="Proteomes" id="UP000194903"/>
    </source>
</evidence>
<dbReference type="NCBIfam" id="TIGR00220">
    <property type="entry name" value="mscL"/>
    <property type="match status" value="1"/>
</dbReference>
<proteinExistence type="inferred from homology"/>
<dbReference type="RefSeq" id="WP_087016985.1">
    <property type="nucleotide sequence ID" value="NZ_CP178353.1"/>
</dbReference>
<evidence type="ECO:0000256" key="1">
    <source>
        <dbReference type="ARBA" id="ARBA00004651"/>
    </source>
</evidence>
<keyword evidence="3 10" id="KW-0813">Transport</keyword>
<comment type="caution">
    <text evidence="11">The sequence shown here is derived from an EMBL/GenBank/DDBJ whole genome shotgun (WGS) entry which is preliminary data.</text>
</comment>
<comment type="similarity">
    <text evidence="2 10">Belongs to the MscL family.</text>
</comment>
<evidence type="ECO:0000256" key="4">
    <source>
        <dbReference type="ARBA" id="ARBA00022475"/>
    </source>
</evidence>
<dbReference type="InterPro" id="IPR001185">
    <property type="entry name" value="MS_channel"/>
</dbReference>
<organism evidence="11 12">
    <name type="scientific">Butyricicoccus porcorum</name>
    <dbReference type="NCBI Taxonomy" id="1945634"/>
    <lineage>
        <taxon>Bacteria</taxon>
        <taxon>Bacillati</taxon>
        <taxon>Bacillota</taxon>
        <taxon>Clostridia</taxon>
        <taxon>Eubacteriales</taxon>
        <taxon>Butyricicoccaceae</taxon>
        <taxon>Butyricicoccus</taxon>
    </lineage>
</organism>
<protein>
    <recommendedName>
        <fullName evidence="10">Large-conductance mechanosensitive channel</fullName>
    </recommendedName>
</protein>
<evidence type="ECO:0000256" key="9">
    <source>
        <dbReference type="ARBA" id="ARBA00023303"/>
    </source>
</evidence>
<evidence type="ECO:0000313" key="11">
    <source>
        <dbReference type="EMBL" id="OUM21896.1"/>
    </source>
</evidence>
<feature type="transmembrane region" description="Helical" evidence="10">
    <location>
        <begin position="71"/>
        <end position="92"/>
    </location>
</feature>
<dbReference type="OrthoDB" id="9810350at2"/>
<dbReference type="EMBL" id="NHOC01000001">
    <property type="protein sequence ID" value="OUM21896.1"/>
    <property type="molecule type" value="Genomic_DNA"/>
</dbReference>
<dbReference type="InterPro" id="IPR019823">
    <property type="entry name" value="Mechanosensitive_channel_CS"/>
</dbReference>
<dbReference type="SUPFAM" id="SSF81330">
    <property type="entry name" value="Gated mechanosensitive channel"/>
    <property type="match status" value="1"/>
</dbReference>
<accession>A0A252F815</accession>
<keyword evidence="8 10" id="KW-0472">Membrane</keyword>
<keyword evidence="7 10" id="KW-0406">Ion transport</keyword>
<feature type="transmembrane region" description="Helical" evidence="10">
    <location>
        <begin position="12"/>
        <end position="30"/>
    </location>
</feature>
<evidence type="ECO:0000256" key="2">
    <source>
        <dbReference type="ARBA" id="ARBA00007254"/>
    </source>
</evidence>
<dbReference type="PRINTS" id="PR01264">
    <property type="entry name" value="MECHCHANNEL"/>
</dbReference>